<proteinExistence type="predicted"/>
<organism evidence="2 3">
    <name type="scientific">Desulfovibrio gilichinskyi</name>
    <dbReference type="NCBI Taxonomy" id="1519643"/>
    <lineage>
        <taxon>Bacteria</taxon>
        <taxon>Pseudomonadati</taxon>
        <taxon>Thermodesulfobacteriota</taxon>
        <taxon>Desulfovibrionia</taxon>
        <taxon>Desulfovibrionales</taxon>
        <taxon>Desulfovibrionaceae</taxon>
        <taxon>Desulfovibrio</taxon>
    </lineage>
</organism>
<dbReference type="CDD" id="cd00761">
    <property type="entry name" value="Glyco_tranf_GTA_type"/>
    <property type="match status" value="1"/>
</dbReference>
<dbReference type="OrthoDB" id="5512466at2"/>
<dbReference type="Proteomes" id="UP000192906">
    <property type="component" value="Unassembled WGS sequence"/>
</dbReference>
<dbReference type="Gene3D" id="3.90.550.10">
    <property type="entry name" value="Spore Coat Polysaccharide Biosynthesis Protein SpsA, Chain A"/>
    <property type="match status" value="1"/>
</dbReference>
<feature type="domain" description="Glycosyltransferase 2-like" evidence="1">
    <location>
        <begin position="25"/>
        <end position="152"/>
    </location>
</feature>
<dbReference type="GO" id="GO:0016740">
    <property type="term" value="F:transferase activity"/>
    <property type="evidence" value="ECO:0007669"/>
    <property type="project" value="UniProtKB-KW"/>
</dbReference>
<dbReference type="Pfam" id="PF00535">
    <property type="entry name" value="Glycos_transf_2"/>
    <property type="match status" value="1"/>
</dbReference>
<evidence type="ECO:0000313" key="3">
    <source>
        <dbReference type="Proteomes" id="UP000192906"/>
    </source>
</evidence>
<name>A0A1X7F250_9BACT</name>
<reference evidence="3" key="1">
    <citation type="submission" date="2017-04" db="EMBL/GenBank/DDBJ databases">
        <authorList>
            <person name="Varghese N."/>
            <person name="Submissions S."/>
        </authorList>
    </citation>
    <scope>NUCLEOTIDE SEQUENCE [LARGE SCALE GENOMIC DNA]</scope>
    <source>
        <strain evidence="3">K3S</strain>
    </source>
</reference>
<gene>
    <name evidence="2" type="ORF">SAMN06295933_3585</name>
</gene>
<dbReference type="STRING" id="1519643.SAMN06295933_3585"/>
<evidence type="ECO:0000313" key="2">
    <source>
        <dbReference type="EMBL" id="SMF44311.1"/>
    </source>
</evidence>
<dbReference type="EMBL" id="FWZU01000009">
    <property type="protein sequence ID" value="SMF44311.1"/>
    <property type="molecule type" value="Genomic_DNA"/>
</dbReference>
<dbReference type="SUPFAM" id="SSF53448">
    <property type="entry name" value="Nucleotide-diphospho-sugar transferases"/>
    <property type="match status" value="1"/>
</dbReference>
<keyword evidence="3" id="KW-1185">Reference proteome</keyword>
<keyword evidence="2" id="KW-0808">Transferase</keyword>
<evidence type="ECO:0000259" key="1">
    <source>
        <dbReference type="Pfam" id="PF00535"/>
    </source>
</evidence>
<dbReference type="AlphaFoldDB" id="A0A1X7F250"/>
<dbReference type="InterPro" id="IPR029044">
    <property type="entry name" value="Nucleotide-diphossugar_trans"/>
</dbReference>
<protein>
    <submittedName>
        <fullName evidence="2">Glycosyl transferase family 2</fullName>
    </submittedName>
</protein>
<dbReference type="InterPro" id="IPR001173">
    <property type="entry name" value="Glyco_trans_2-like"/>
</dbReference>
<dbReference type="RefSeq" id="WP_085104760.1">
    <property type="nucleotide sequence ID" value="NZ_FWZU01000009.1"/>
</dbReference>
<sequence>MPFLKSCVVQNGGEVLSNSRIRCCVLVATLGRSDKLLKRAIPSIQCQSVKPEAVVIVCDGKRFDPEICAKIKNLLPNIPVFFLTNTRAVGVAGAWNSGLLFLRENINAEYVALLDDDDSWDNNHLYLNLTSAQKNDSNVIVSGLRIVKDGVPVERDIITSLNESDFLVGNPGWQGSNTFISVELLFLVGDFREGLASLNDRDLAIRVIRHPQCKISYTGSWSATWYLTTNGNQLSSFRNSNKISGLRSFWEIYREDMSGTIQRNFFSRAEKLFGVPKQEITTYDK</sequence>
<accession>A0A1X7F250</accession>